<dbReference type="PANTHER" id="PTHR47515">
    <property type="entry name" value="LOW CALCIUM RESPONSE LOCUS PROTEIN T"/>
    <property type="match status" value="1"/>
</dbReference>
<accession>A0A2N4TLP2</accession>
<evidence type="ECO:0000313" key="3">
    <source>
        <dbReference type="Proteomes" id="UP000234456"/>
    </source>
</evidence>
<reference evidence="2 3" key="1">
    <citation type="submission" date="2017-12" db="EMBL/GenBank/DDBJ databases">
        <title>Draft genome sequence of Ralstonia pickettii 52.</title>
        <authorList>
            <person name="Zheng B."/>
        </authorList>
    </citation>
    <scope>NUCLEOTIDE SEQUENCE [LARGE SCALE GENOMIC DNA]</scope>
    <source>
        <strain evidence="2 3">52</strain>
    </source>
</reference>
<dbReference type="InterPro" id="IPR025948">
    <property type="entry name" value="HTH-like_dom"/>
</dbReference>
<protein>
    <recommendedName>
        <fullName evidence="1">HTH-like domain-containing protein</fullName>
    </recommendedName>
</protein>
<organism evidence="2 3">
    <name type="scientific">Ralstonia pickettii</name>
    <name type="common">Burkholderia pickettii</name>
    <dbReference type="NCBI Taxonomy" id="329"/>
    <lineage>
        <taxon>Bacteria</taxon>
        <taxon>Pseudomonadati</taxon>
        <taxon>Pseudomonadota</taxon>
        <taxon>Betaproteobacteria</taxon>
        <taxon>Burkholderiales</taxon>
        <taxon>Burkholderiaceae</taxon>
        <taxon>Ralstonia</taxon>
    </lineage>
</organism>
<comment type="caution">
    <text evidence="2">The sequence shown here is derived from an EMBL/GenBank/DDBJ whole genome shotgun (WGS) entry which is preliminary data.</text>
</comment>
<dbReference type="OrthoDB" id="9816028at2"/>
<gene>
    <name evidence="2" type="ORF">C0Q88_22655</name>
</gene>
<evidence type="ECO:0000259" key="1">
    <source>
        <dbReference type="Pfam" id="PF13276"/>
    </source>
</evidence>
<sequence length="196" mass="21965">MASRCIAYARAWNVALAYTLNKQRAHWRGEVTDRICHSSDSTSTAGIVGVIDQPIIRCEYLRIEFANALLLGCQRLIYPRATRPLGFVLGNPAPHRRLAKGQAAPLLARIKEIAATRVHYGYRRMQAVLQRESWKENHKRVYRLYRAEGLSMRISAPSANTRGGSASPKALSRLSTKVEAWIWSTLPCSMADACAR</sequence>
<feature type="domain" description="HTH-like" evidence="1">
    <location>
        <begin position="106"/>
        <end position="151"/>
    </location>
</feature>
<proteinExistence type="predicted"/>
<dbReference type="Pfam" id="PF13276">
    <property type="entry name" value="HTH_21"/>
    <property type="match status" value="1"/>
</dbReference>
<name>A0A2N4TLP2_RALPI</name>
<dbReference type="PANTHER" id="PTHR47515:SF1">
    <property type="entry name" value="BLR2054 PROTEIN"/>
    <property type="match status" value="1"/>
</dbReference>
<dbReference type="EMBL" id="PKQE01000006">
    <property type="protein sequence ID" value="PLC40599.1"/>
    <property type="molecule type" value="Genomic_DNA"/>
</dbReference>
<evidence type="ECO:0000313" key="2">
    <source>
        <dbReference type="EMBL" id="PLC40599.1"/>
    </source>
</evidence>
<dbReference type="Proteomes" id="UP000234456">
    <property type="component" value="Unassembled WGS sequence"/>
</dbReference>
<dbReference type="AlphaFoldDB" id="A0A2N4TLP2"/>